<feature type="domain" description="C2" evidence="8">
    <location>
        <begin position="587"/>
        <end position="711"/>
    </location>
</feature>
<dbReference type="InterPro" id="IPR037721">
    <property type="entry name" value="Ferlin"/>
</dbReference>
<dbReference type="Gene3D" id="2.60.40.150">
    <property type="entry name" value="C2 domain"/>
    <property type="match status" value="4"/>
</dbReference>
<evidence type="ECO:0000256" key="6">
    <source>
        <dbReference type="SAM" id="MobiDB-lite"/>
    </source>
</evidence>
<keyword evidence="5 7" id="KW-0472">Membrane</keyword>
<feature type="region of interest" description="Disordered" evidence="6">
    <location>
        <begin position="1"/>
        <end position="25"/>
    </location>
</feature>
<dbReference type="SUPFAM" id="SSF49562">
    <property type="entry name" value="C2 domain (Calcium/lipid-binding domain, CaLB)"/>
    <property type="match status" value="5"/>
</dbReference>
<evidence type="ECO:0000256" key="7">
    <source>
        <dbReference type="SAM" id="Phobius"/>
    </source>
</evidence>
<dbReference type="EMBL" id="MPUH01000104">
    <property type="protein sequence ID" value="OMJ90393.1"/>
    <property type="molecule type" value="Genomic_DNA"/>
</dbReference>
<evidence type="ECO:0000313" key="9">
    <source>
        <dbReference type="EMBL" id="OMJ90393.1"/>
    </source>
</evidence>
<dbReference type="PANTHER" id="PTHR12546">
    <property type="entry name" value="FER-1-LIKE"/>
    <property type="match status" value="1"/>
</dbReference>
<gene>
    <name evidence="9" type="ORF">SteCoe_7312</name>
</gene>
<dbReference type="Pfam" id="PF00168">
    <property type="entry name" value="C2"/>
    <property type="match status" value="4"/>
</dbReference>
<feature type="domain" description="C2" evidence="8">
    <location>
        <begin position="1170"/>
        <end position="1296"/>
    </location>
</feature>
<keyword evidence="4 7" id="KW-1133">Transmembrane helix</keyword>
<evidence type="ECO:0000259" key="8">
    <source>
        <dbReference type="PROSITE" id="PS50004"/>
    </source>
</evidence>
<dbReference type="InterPro" id="IPR035892">
    <property type="entry name" value="C2_domain_sf"/>
</dbReference>
<dbReference type="CDD" id="cd04037">
    <property type="entry name" value="C2E_Ferlin"/>
    <property type="match status" value="1"/>
</dbReference>
<dbReference type="SMART" id="SM00239">
    <property type="entry name" value="C2"/>
    <property type="match status" value="4"/>
</dbReference>
<feature type="region of interest" description="Disordered" evidence="6">
    <location>
        <begin position="362"/>
        <end position="436"/>
    </location>
</feature>
<evidence type="ECO:0000256" key="2">
    <source>
        <dbReference type="ARBA" id="ARBA00022692"/>
    </source>
</evidence>
<dbReference type="GO" id="GO:0016020">
    <property type="term" value="C:membrane"/>
    <property type="evidence" value="ECO:0007669"/>
    <property type="project" value="UniProtKB-SubCell"/>
</dbReference>
<reference evidence="9 10" key="1">
    <citation type="submission" date="2016-11" db="EMBL/GenBank/DDBJ databases">
        <title>The macronuclear genome of Stentor coeruleus: a giant cell with tiny introns.</title>
        <authorList>
            <person name="Slabodnick M."/>
            <person name="Ruby J.G."/>
            <person name="Reiff S.B."/>
            <person name="Swart E.C."/>
            <person name="Gosai S."/>
            <person name="Prabakaran S."/>
            <person name="Witkowska E."/>
            <person name="Larue G.E."/>
            <person name="Fisher S."/>
            <person name="Freeman R.M."/>
            <person name="Gunawardena J."/>
            <person name="Chu W."/>
            <person name="Stover N.A."/>
            <person name="Gregory B.D."/>
            <person name="Nowacki M."/>
            <person name="Derisi J."/>
            <person name="Roy S.W."/>
            <person name="Marshall W.F."/>
            <person name="Sood P."/>
        </authorList>
    </citation>
    <scope>NUCLEOTIDE SEQUENCE [LARGE SCALE GENOMIC DNA]</scope>
    <source>
        <strain evidence="9">WM001</strain>
    </source>
</reference>
<dbReference type="PANTHER" id="PTHR12546:SF33">
    <property type="entry name" value="SPERM VESICLE FUSION PROTEIN FER-1"/>
    <property type="match status" value="1"/>
</dbReference>
<dbReference type="Proteomes" id="UP000187209">
    <property type="component" value="Unassembled WGS sequence"/>
</dbReference>
<accession>A0A1R2CMZ6</accession>
<feature type="compositionally biased region" description="Basic and acidic residues" evidence="6">
    <location>
        <begin position="370"/>
        <end position="394"/>
    </location>
</feature>
<dbReference type="InterPro" id="IPR037724">
    <property type="entry name" value="C2E_Ferlin"/>
</dbReference>
<protein>
    <recommendedName>
        <fullName evidence="8">C2 domain-containing protein</fullName>
    </recommendedName>
</protein>
<feature type="domain" description="C2" evidence="8">
    <location>
        <begin position="1021"/>
        <end position="1142"/>
    </location>
</feature>
<sequence>MDIMEKKEEKKDEKKEKHEEKDIKSLPEAKMKKGDYRIHIYFEQSRSLVLPADEEVIEPVFVVSAFNITKSTRPFPSVSESTVFILGEHLFIDVINKLPEEVKNGRVIIEVRDHNKMLKDQAIGSFEFDIGFIYNSQDHAVLHKWVVLSSPNDENFFQPKGYIKLGISVTHEEDLGVDLCQPEKGKQDDAAILPTFIKPKLEQVVIQVIKAESVPIMDNKGTADIYCSATVSGYECRTSVIEADNVTFSVMWCEELFLPCLVPCVSNSVRLNFMDYDTVGADDFIGSIDLDLEKIKKGKYKDFFWSNIYGAPPLADSEAADLMNKIPELASHWRGRVLLRVWVIDDCKTILKKSRKIRHGVSGYEEEIKEQEKKTEETEEEKERKKEKEKEKEKAKKKKGKGFGGMISGIFGSDSGTESEEENDKKKKKGKEKVADKEKKENKFMDEIIEKFETGESYEIRAQVFNASALPFKEGKYKVKIEWSGLDLTTSEKETENGDINWFETCKRKVAQIPKGVSKLLPDVFIYLIYDDEKICFIRLKAKDCFEKDKTPSWNHLRPETHVNKVKNIWNAGFLRLKIYIGPYNESNPEANWGALKPPSFNNWVLYAHIFQCRDLPAADKNGLADPYFILYCCGNETSTKSSPCDLTLNPKWYKTFSMPISITSPEEAPPMMISLFDYDTFDEDDFMGMCQIDLSQAEIDPEIAPKPKWRKLNFGDNYTECGEILCSFTLSTDVEYRRRFNITPKFVETTVDINVLGLRDLKPAVGWLPVNKAFVRFDLNSLEIPGAAVSAEPVETQPFEEGPDPNILTVVSAKCKMPVDPLYASSFTVTVHDSLFGGISQPLIGIFTINLSRYFYPRTKLLQFAEALAKQRNIIKFKRLIRKIFKTDVFSFKKHDEAPRDKPDSLSFVEICQEANRLVVVPIFKVGEKDAIKEVNIPDRRIYMSIGYNRQAEDGKKHYRYKLDDVLEHTHIFSYLPFDEFPIYRATYVENSGNETIERPTLQQVGTFKSNIRVAGTQSSQRNADFDAITKQLLIKKKCVVRVYILDAFDIEQKDEDSLSDPYVRVKLGDIVFSDKNNHQEDVTDPKIYKVFDIYTTLPGRSILKVQMWDYNKFSSDSKIGTTRIDLENRFFNKDWHNLAHKPIETRPLYLTSCKRPQGFVRMWIEIMEEGKVTPAIDISLKPHMDIEARLIIWKSADVQTGDPRDPGDLYVKAKINDLKEQRTDTHYKAIAGEGAWNWRMKFNITMPSKIENIVTLQIWDKDFLSGNDFLSEAQINIQNQVNEVYHENSIVKVNGPAGRIINDSLANEWKAFWVECKNKTGAPGGQLLVSLELVPERIAKNIPVGEGRDEPNHSPVLVKPSGRFKWSMNPIKLLGELVGPELNTKVCCFIILGILILLLIVCVPIFFATGASSAAFS</sequence>
<dbReference type="OrthoDB" id="270970at2759"/>
<name>A0A1R2CMZ6_9CILI</name>
<dbReference type="InterPro" id="IPR000008">
    <property type="entry name" value="C2_dom"/>
</dbReference>
<feature type="transmembrane region" description="Helical" evidence="7">
    <location>
        <begin position="1391"/>
        <end position="1418"/>
    </location>
</feature>
<dbReference type="InterPro" id="IPR012968">
    <property type="entry name" value="FerIin_dom"/>
</dbReference>
<evidence type="ECO:0000256" key="4">
    <source>
        <dbReference type="ARBA" id="ARBA00022989"/>
    </source>
</evidence>
<comment type="subcellular location">
    <subcellularLocation>
        <location evidence="1">Membrane</location>
        <topology evidence="1">Single-pass membrane protein</topology>
    </subcellularLocation>
</comment>
<evidence type="ECO:0000256" key="3">
    <source>
        <dbReference type="ARBA" id="ARBA00022737"/>
    </source>
</evidence>
<dbReference type="PROSITE" id="PS50004">
    <property type="entry name" value="C2"/>
    <property type="match status" value="4"/>
</dbReference>
<evidence type="ECO:0000256" key="1">
    <source>
        <dbReference type="ARBA" id="ARBA00004167"/>
    </source>
</evidence>
<evidence type="ECO:0000313" key="10">
    <source>
        <dbReference type="Proteomes" id="UP000187209"/>
    </source>
</evidence>
<proteinExistence type="predicted"/>
<keyword evidence="3" id="KW-0677">Repeat</keyword>
<organism evidence="9 10">
    <name type="scientific">Stentor coeruleus</name>
    <dbReference type="NCBI Taxonomy" id="5963"/>
    <lineage>
        <taxon>Eukaryota</taxon>
        <taxon>Sar</taxon>
        <taxon>Alveolata</taxon>
        <taxon>Ciliophora</taxon>
        <taxon>Postciliodesmatophora</taxon>
        <taxon>Heterotrichea</taxon>
        <taxon>Heterotrichida</taxon>
        <taxon>Stentoridae</taxon>
        <taxon>Stentor</taxon>
    </lineage>
</organism>
<dbReference type="GO" id="GO:0007009">
    <property type="term" value="P:plasma membrane organization"/>
    <property type="evidence" value="ECO:0007669"/>
    <property type="project" value="TreeGrafter"/>
</dbReference>
<keyword evidence="10" id="KW-1185">Reference proteome</keyword>
<evidence type="ECO:0000256" key="5">
    <source>
        <dbReference type="ARBA" id="ARBA00023136"/>
    </source>
</evidence>
<dbReference type="SMART" id="SM01202">
    <property type="entry name" value="FerI"/>
    <property type="match status" value="1"/>
</dbReference>
<feature type="domain" description="C2" evidence="8">
    <location>
        <begin position="182"/>
        <end position="306"/>
    </location>
</feature>
<comment type="caution">
    <text evidence="9">The sequence shown here is derived from an EMBL/GenBank/DDBJ whole genome shotgun (WGS) entry which is preliminary data.</text>
</comment>
<dbReference type="CDD" id="cd00030">
    <property type="entry name" value="C2"/>
    <property type="match status" value="2"/>
</dbReference>
<keyword evidence="2 7" id="KW-0812">Transmembrane</keyword>